<dbReference type="EMBL" id="LT629734">
    <property type="protein sequence ID" value="SDS24357.1"/>
    <property type="molecule type" value="Genomic_DNA"/>
</dbReference>
<protein>
    <submittedName>
        <fullName evidence="2">Uncharacterized protein</fullName>
    </submittedName>
</protein>
<evidence type="ECO:0000313" key="3">
    <source>
        <dbReference type="Proteomes" id="UP000199649"/>
    </source>
</evidence>
<name>A0A1H1QLZ1_9MICO</name>
<accession>A0A1H1QLZ1</accession>
<evidence type="ECO:0000313" key="2">
    <source>
        <dbReference type="EMBL" id="SDS24357.1"/>
    </source>
</evidence>
<dbReference type="RefSeq" id="WP_092666759.1">
    <property type="nucleotide sequence ID" value="NZ_LT629734.1"/>
</dbReference>
<feature type="compositionally biased region" description="Acidic residues" evidence="1">
    <location>
        <begin position="38"/>
        <end position="50"/>
    </location>
</feature>
<feature type="compositionally biased region" description="Basic and acidic residues" evidence="1">
    <location>
        <begin position="16"/>
        <end position="37"/>
    </location>
</feature>
<keyword evidence="3" id="KW-1185">Reference proteome</keyword>
<organism evidence="2 3">
    <name type="scientific">Agrococcus carbonis</name>
    <dbReference type="NCBI Taxonomy" id="684552"/>
    <lineage>
        <taxon>Bacteria</taxon>
        <taxon>Bacillati</taxon>
        <taxon>Actinomycetota</taxon>
        <taxon>Actinomycetes</taxon>
        <taxon>Micrococcales</taxon>
        <taxon>Microbacteriaceae</taxon>
        <taxon>Agrococcus</taxon>
    </lineage>
</organism>
<dbReference type="STRING" id="684552.SAMN04489719_1873"/>
<feature type="region of interest" description="Disordered" evidence="1">
    <location>
        <begin position="1"/>
        <end position="121"/>
    </location>
</feature>
<evidence type="ECO:0000256" key="1">
    <source>
        <dbReference type="SAM" id="MobiDB-lite"/>
    </source>
</evidence>
<dbReference type="OrthoDB" id="9913541at2"/>
<gene>
    <name evidence="2" type="ORF">SAMN04489719_1873</name>
</gene>
<sequence length="121" mass="11898">MTGADDIADAGMQAFDDEHRLVERPGERPDWEAREEAEAAGEQLDADDDAVPPGAQSPANEPLGSDLGGEDAFGAGATDSDLSGGNWADADDAGASDTGIAPPPGGASGSDDPFDGAGGAA</sequence>
<dbReference type="AlphaFoldDB" id="A0A1H1QLZ1"/>
<reference evidence="3" key="1">
    <citation type="submission" date="2016-10" db="EMBL/GenBank/DDBJ databases">
        <authorList>
            <person name="Varghese N."/>
            <person name="Submissions S."/>
        </authorList>
    </citation>
    <scope>NUCLEOTIDE SEQUENCE [LARGE SCALE GENOMIC DNA]</scope>
    <source>
        <strain evidence="3">DSM 22965</strain>
    </source>
</reference>
<dbReference type="Proteomes" id="UP000199649">
    <property type="component" value="Chromosome I"/>
</dbReference>
<proteinExistence type="predicted"/>